<dbReference type="EMBL" id="HBGN01012774">
    <property type="protein sequence ID" value="CAD9324600.1"/>
    <property type="molecule type" value="Transcribed_RNA"/>
</dbReference>
<accession>A0A6U3TEY9</accession>
<feature type="compositionally biased region" description="Basic and acidic residues" evidence="1">
    <location>
        <begin position="208"/>
        <end position="231"/>
    </location>
</feature>
<feature type="region of interest" description="Disordered" evidence="1">
    <location>
        <begin position="93"/>
        <end position="119"/>
    </location>
</feature>
<reference evidence="2" key="1">
    <citation type="submission" date="2021-01" db="EMBL/GenBank/DDBJ databases">
        <authorList>
            <person name="Corre E."/>
            <person name="Pelletier E."/>
            <person name="Niang G."/>
            <person name="Scheremetjew M."/>
            <person name="Finn R."/>
            <person name="Kale V."/>
            <person name="Holt S."/>
            <person name="Cochrane G."/>
            <person name="Meng A."/>
            <person name="Brown T."/>
            <person name="Cohen L."/>
        </authorList>
    </citation>
    <scope>NUCLEOTIDE SEQUENCE</scope>
    <source>
        <strain evidence="2">Pop2</strain>
    </source>
</reference>
<gene>
    <name evidence="2" type="ORF">DBRI1063_LOCUS8155</name>
</gene>
<name>A0A6U3TEY9_9STRA</name>
<feature type="compositionally biased region" description="Basic residues" evidence="1">
    <location>
        <begin position="236"/>
        <end position="264"/>
    </location>
</feature>
<evidence type="ECO:0000256" key="1">
    <source>
        <dbReference type="SAM" id="MobiDB-lite"/>
    </source>
</evidence>
<evidence type="ECO:0000313" key="2">
    <source>
        <dbReference type="EMBL" id="CAD9324600.1"/>
    </source>
</evidence>
<proteinExistence type="predicted"/>
<sequence length="264" mass="28912">MPTSSNRSERLVDPPTFQLPDDFQSNKSRYELWAVRVPVQFNAANLDGVKLYLNPGVLKGDATTGGVGAGASATSLLSSFSVNGKPHGLVLGHPSESDSFRLLAPSSEKGNDNDDEDEGQKLLRTVPHPFDKHVNLLDITGHDLAETDLAPSEEKAPDPKENGVNIRLAYSHKPQAQGLKRRWTQPGTGAIPSSSMAGNKKLKTNDGAAKKITQEAPKQEVKDERKDDNDALKTPSSKKHKKESKKSHKKESKKSHKKEKKRQK</sequence>
<protein>
    <submittedName>
        <fullName evidence="2">Uncharacterized protein</fullName>
    </submittedName>
</protein>
<feature type="region of interest" description="Disordered" evidence="1">
    <location>
        <begin position="171"/>
        <end position="264"/>
    </location>
</feature>
<dbReference type="InterPro" id="IPR013240">
    <property type="entry name" value="DNA-dir_RNA_pol1_su_RPA34"/>
</dbReference>
<organism evidence="2">
    <name type="scientific">Ditylum brightwellii</name>
    <dbReference type="NCBI Taxonomy" id="49249"/>
    <lineage>
        <taxon>Eukaryota</taxon>
        <taxon>Sar</taxon>
        <taxon>Stramenopiles</taxon>
        <taxon>Ochrophyta</taxon>
        <taxon>Bacillariophyta</taxon>
        <taxon>Mediophyceae</taxon>
        <taxon>Lithodesmiophycidae</taxon>
        <taxon>Lithodesmiales</taxon>
        <taxon>Lithodesmiaceae</taxon>
        <taxon>Ditylum</taxon>
    </lineage>
</organism>
<feature type="compositionally biased region" description="Polar residues" evidence="1">
    <location>
        <begin position="185"/>
        <end position="197"/>
    </location>
</feature>
<feature type="region of interest" description="Disordered" evidence="1">
    <location>
        <begin position="1"/>
        <end position="20"/>
    </location>
</feature>
<dbReference type="AlphaFoldDB" id="A0A6U3TEY9"/>
<dbReference type="Pfam" id="PF08208">
    <property type="entry name" value="RNA_polI_A34"/>
    <property type="match status" value="1"/>
</dbReference>
<dbReference type="GO" id="GO:0006360">
    <property type="term" value="P:transcription by RNA polymerase I"/>
    <property type="evidence" value="ECO:0007669"/>
    <property type="project" value="InterPro"/>
</dbReference>